<keyword evidence="2" id="KW-1185">Reference proteome</keyword>
<evidence type="ECO:0000313" key="1">
    <source>
        <dbReference type="EMBL" id="WEG73818.1"/>
    </source>
</evidence>
<organism evidence="1 2">
    <name type="scientific">Vagococcus intermedius</name>
    <dbReference type="NCBI Taxonomy" id="2991418"/>
    <lineage>
        <taxon>Bacteria</taxon>
        <taxon>Bacillati</taxon>
        <taxon>Bacillota</taxon>
        <taxon>Bacilli</taxon>
        <taxon>Lactobacillales</taxon>
        <taxon>Enterococcaceae</taxon>
        <taxon>Vagococcus</taxon>
    </lineage>
</organism>
<accession>A0AAF0CVL9</accession>
<protein>
    <submittedName>
        <fullName evidence="1">Uncharacterized protein</fullName>
    </submittedName>
</protein>
<proteinExistence type="predicted"/>
<dbReference type="AlphaFoldDB" id="A0AAF0CVL9"/>
<dbReference type="EMBL" id="CP110232">
    <property type="protein sequence ID" value="WEG73818.1"/>
    <property type="molecule type" value="Genomic_DNA"/>
</dbReference>
<dbReference type="Proteomes" id="UP001179647">
    <property type="component" value="Chromosome"/>
</dbReference>
<sequence>MEERDYNKLLTQLVAGEIDELIIEQPEFLLFRESWNTHPKRKEIVGEAGLGGKIVYRFQP</sequence>
<dbReference type="RefSeq" id="WP_275469618.1">
    <property type="nucleotide sequence ID" value="NZ_CP110232.1"/>
</dbReference>
<dbReference type="KEGG" id="vie:OL234_02585"/>
<evidence type="ECO:0000313" key="2">
    <source>
        <dbReference type="Proteomes" id="UP001179647"/>
    </source>
</evidence>
<gene>
    <name evidence="1" type="ORF">OL234_02585</name>
</gene>
<reference evidence="1" key="1">
    <citation type="submission" date="2022-10" db="EMBL/GenBank/DDBJ databases">
        <title>Vagococcus sp. isolated from poultry meat.</title>
        <authorList>
            <person name="Johansson P."/>
            <person name="Bjorkroth J."/>
        </authorList>
    </citation>
    <scope>NUCLEOTIDE SEQUENCE</scope>
    <source>
        <strain evidence="1">STAA11</strain>
    </source>
</reference>
<name>A0AAF0CVL9_9ENTE</name>